<feature type="domain" description="CBM6" evidence="6">
    <location>
        <begin position="510"/>
        <end position="636"/>
    </location>
</feature>
<dbReference type="Gene3D" id="2.115.10.20">
    <property type="entry name" value="Glycosyl hydrolase domain, family 43"/>
    <property type="match status" value="1"/>
</dbReference>
<dbReference type="InterPro" id="IPR005084">
    <property type="entry name" value="CBM6"/>
</dbReference>
<dbReference type="Gene3D" id="2.60.120.260">
    <property type="entry name" value="Galactose-binding domain-like"/>
    <property type="match status" value="1"/>
</dbReference>
<evidence type="ECO:0000256" key="4">
    <source>
        <dbReference type="ARBA" id="ARBA00023295"/>
    </source>
</evidence>
<dbReference type="InterPro" id="IPR008979">
    <property type="entry name" value="Galactose-bd-like_sf"/>
</dbReference>
<dbReference type="GO" id="GO:0030246">
    <property type="term" value="F:carbohydrate binding"/>
    <property type="evidence" value="ECO:0007669"/>
    <property type="project" value="InterPro"/>
</dbReference>
<dbReference type="SUPFAM" id="SSF49785">
    <property type="entry name" value="Galactose-binding domain-like"/>
    <property type="match status" value="1"/>
</dbReference>
<evidence type="ECO:0000256" key="2">
    <source>
        <dbReference type="ARBA" id="ARBA00022729"/>
    </source>
</evidence>
<dbReference type="InterPro" id="IPR006584">
    <property type="entry name" value="Cellulose-bd_IV"/>
</dbReference>
<keyword evidence="3 7" id="KW-0378">Hydrolase</keyword>
<dbReference type="InterPro" id="IPR051795">
    <property type="entry name" value="Glycosyl_Hydrlase_43"/>
</dbReference>
<gene>
    <name evidence="7" type="ORF">AWU65_00075</name>
</gene>
<dbReference type="PANTHER" id="PTHR42812:SF14">
    <property type="entry name" value="SECRETED PROTEIN"/>
    <property type="match status" value="1"/>
</dbReference>
<sequence length="821" mass="90611">MAALATAFLFPVQAFAYSNPFHLTDSWRWNNNDFYGEGDPYILKFNGTYYLYVSTVDHQSGIKVWSSPDLVNWAYRGLCATDPITKAAYAPEVFYHVDGNFYMYTSPGGGGHYVLKSDSPLGPFVPVTGNVGMGIDGSVFVDDNGQWTFYATGSNQIMAWPMNSPTSFGSAVSTGLSMNGWTEGPTVLKRNNKYFMTYTGNHVWSTAYRVDYAVSNNATHAFAPASGQNPVLLETEGHHVGLGHNSLVRGPDLDSDYMVYHSHAHEGNSVYPGRRMNLDRIVWNGDRMLVLGPTSSEQTNPELPLFADRFNRTTIGNQWINVGGGTWGIYNQELMWQDTIGNASWYRQVTANATEADYTAEFHTKQMKQDSGNTPVYGVVFSYQDESNYGTAVLNRSLNRLETDFVIGGVSQGWEYASLPSGFNYTKWHQIRVEKKDSSFSIFVDGMKKQTRNITGLAGGKIGYATSNVHADFGYVAFSNKVGGSSAWNTYKPVDGTIEAVHYMQGGEGTAYHDLSQGNTGGAYRNEHVDIRSSASEGKYVIGWNQPGEWLKYRVNVAETGYYDLSLRAATTFPNAQFRLWNGAEDLTGPVPVPSTGDWENWRLTSGKRIYLTAGHHELRLETVSGEYDLSSLTFSRADAVTSINDDFNDGNDNGWTRYEGDWSVVNGEYAGTGAGSFGKTVIGSSLWSDYSVEADIRRLTSTGDAGIVVRVNNPASGKAFVNNPDYLQGYYAHITAQGVHLGKMNYGYQALDFAAMSLPADSWHHLKVVTSGTHIKIYVNHGVSPVIDYTDTSMNPFTHGKVGLRVMNSNARFDNVKVNP</sequence>
<dbReference type="PANTHER" id="PTHR42812">
    <property type="entry name" value="BETA-XYLOSIDASE"/>
    <property type="match status" value="1"/>
</dbReference>
<dbReference type="Pfam" id="PF03422">
    <property type="entry name" value="CBM_6"/>
    <property type="match status" value="1"/>
</dbReference>
<feature type="signal peptide" evidence="5">
    <location>
        <begin position="1"/>
        <end position="16"/>
    </location>
</feature>
<organism evidence="7 8">
    <name type="scientific">Paenibacillus glucanolyticus</name>
    <dbReference type="NCBI Taxonomy" id="59843"/>
    <lineage>
        <taxon>Bacteria</taxon>
        <taxon>Bacillati</taxon>
        <taxon>Bacillota</taxon>
        <taxon>Bacilli</taxon>
        <taxon>Bacillales</taxon>
        <taxon>Paenibacillaceae</taxon>
        <taxon>Paenibacillus</taxon>
    </lineage>
</organism>
<evidence type="ECO:0000313" key="8">
    <source>
        <dbReference type="Proteomes" id="UP000076796"/>
    </source>
</evidence>
<dbReference type="GO" id="GO:0004553">
    <property type="term" value="F:hydrolase activity, hydrolyzing O-glycosyl compounds"/>
    <property type="evidence" value="ECO:0007669"/>
    <property type="project" value="InterPro"/>
</dbReference>
<name>A0A163DNL7_9BACL</name>
<keyword evidence="8" id="KW-1185">Reference proteome</keyword>
<reference evidence="7" key="1">
    <citation type="journal article" date="2016" name="Genome Announc.">
        <title>Draft genomes of two strains of Paenibacillus glucanolyticus with capability to degrade lignocellulose.</title>
        <authorList>
            <person name="Mathews S.L."/>
            <person name="Pawlak J."/>
            <person name="Grunden A.M."/>
        </authorList>
    </citation>
    <scope>NUCLEOTIDE SEQUENCE [LARGE SCALE GENOMIC DNA]</scope>
    <source>
        <strain evidence="7">SLM1</strain>
    </source>
</reference>
<evidence type="ECO:0000256" key="3">
    <source>
        <dbReference type="ARBA" id="ARBA00022801"/>
    </source>
</evidence>
<comment type="caution">
    <text evidence="7">The sequence shown here is derived from an EMBL/GenBank/DDBJ whole genome shotgun (WGS) entry which is preliminary data.</text>
</comment>
<comment type="similarity">
    <text evidence="1">Belongs to the glycosyl hydrolase 43 family.</text>
</comment>
<feature type="chain" id="PRO_5007842342" evidence="5">
    <location>
        <begin position="17"/>
        <end position="821"/>
    </location>
</feature>
<dbReference type="AlphaFoldDB" id="A0A163DNL7"/>
<accession>A0A163DNL7</accession>
<dbReference type="Pfam" id="PF06439">
    <property type="entry name" value="3keto-disac_hyd"/>
    <property type="match status" value="1"/>
</dbReference>
<evidence type="ECO:0000256" key="5">
    <source>
        <dbReference type="SAM" id="SignalP"/>
    </source>
</evidence>
<dbReference type="Proteomes" id="UP000076796">
    <property type="component" value="Unassembled WGS sequence"/>
</dbReference>
<keyword evidence="4" id="KW-0326">Glycosidase</keyword>
<protein>
    <submittedName>
        <fullName evidence="7">Glycoside hydrolase</fullName>
    </submittedName>
</protein>
<dbReference type="SMART" id="SM00606">
    <property type="entry name" value="CBD_IV"/>
    <property type="match status" value="1"/>
</dbReference>
<dbReference type="SUPFAM" id="SSF75005">
    <property type="entry name" value="Arabinanase/levansucrase/invertase"/>
    <property type="match status" value="1"/>
</dbReference>
<dbReference type="InterPro" id="IPR006710">
    <property type="entry name" value="Glyco_hydro_43"/>
</dbReference>
<dbReference type="GO" id="GO:0005975">
    <property type="term" value="P:carbohydrate metabolic process"/>
    <property type="evidence" value="ECO:0007669"/>
    <property type="project" value="InterPro"/>
</dbReference>
<dbReference type="Pfam" id="PF04616">
    <property type="entry name" value="Glyco_hydro_43"/>
    <property type="match status" value="1"/>
</dbReference>
<dbReference type="STRING" id="59843.A3958_23690"/>
<dbReference type="CDD" id="cd04080">
    <property type="entry name" value="CBM6_cellulase-like"/>
    <property type="match status" value="1"/>
</dbReference>
<evidence type="ECO:0000259" key="6">
    <source>
        <dbReference type="PROSITE" id="PS51175"/>
    </source>
</evidence>
<dbReference type="Gene3D" id="2.60.120.560">
    <property type="entry name" value="Exo-inulinase, domain 1"/>
    <property type="match status" value="2"/>
</dbReference>
<evidence type="ECO:0000313" key="7">
    <source>
        <dbReference type="EMBL" id="KZS43352.1"/>
    </source>
</evidence>
<dbReference type="InterPro" id="IPR010496">
    <property type="entry name" value="AL/BT2_dom"/>
</dbReference>
<dbReference type="CDD" id="cd08991">
    <property type="entry name" value="GH43_HoAraf43-like"/>
    <property type="match status" value="1"/>
</dbReference>
<dbReference type="EMBL" id="LWMH01000003">
    <property type="protein sequence ID" value="KZS43352.1"/>
    <property type="molecule type" value="Genomic_DNA"/>
</dbReference>
<proteinExistence type="inferred from homology"/>
<keyword evidence="2 5" id="KW-0732">Signal</keyword>
<dbReference type="InterPro" id="IPR023296">
    <property type="entry name" value="Glyco_hydro_beta-prop_sf"/>
</dbReference>
<evidence type="ECO:0000256" key="1">
    <source>
        <dbReference type="ARBA" id="ARBA00009865"/>
    </source>
</evidence>
<dbReference type="PROSITE" id="PS51175">
    <property type="entry name" value="CBM6"/>
    <property type="match status" value="1"/>
</dbReference>